<dbReference type="AlphaFoldDB" id="A0A380CRQ3"/>
<dbReference type="Pfam" id="PF20243">
    <property type="entry name" value="MbnP"/>
    <property type="match status" value="1"/>
</dbReference>
<evidence type="ECO:0000313" key="2">
    <source>
        <dbReference type="EMBL" id="SUJ25817.1"/>
    </source>
</evidence>
<evidence type="ECO:0000259" key="1">
    <source>
        <dbReference type="Pfam" id="PF20243"/>
    </source>
</evidence>
<dbReference type="EMBL" id="UGYW01000002">
    <property type="protein sequence ID" value="SUJ25817.1"/>
    <property type="molecule type" value="Genomic_DNA"/>
</dbReference>
<organism evidence="2 3">
    <name type="scientific">Sphingobacterium spiritivorum</name>
    <name type="common">Flavobacterium spiritivorum</name>
    <dbReference type="NCBI Taxonomy" id="258"/>
    <lineage>
        <taxon>Bacteria</taxon>
        <taxon>Pseudomonadati</taxon>
        <taxon>Bacteroidota</taxon>
        <taxon>Sphingobacteriia</taxon>
        <taxon>Sphingobacteriales</taxon>
        <taxon>Sphingobacteriaceae</taxon>
        <taxon>Sphingobacterium</taxon>
    </lineage>
</organism>
<sequence>MKTKNINASLIFFFAGSVFLFSCGKETEYIQVEGESAVTGKAKLIFDARYGEADFKLNTSYDYKASGANGTIDLKYEFNQLRYWISNVSLITATGEEVKIQDSYYLVEENIEIPVQGGSHNKQYPANKREEIAIEHIPSGEYKAIRFGVGVDFRYNDNLSLRAGELSSLNGMAFEEWMWFTSYKFFVLNGKMTWEKPAPQAAVSQTFFWDYASNNLYSKKEIQFDKNIIIDAKQIPSVAMEVDVKKLINVDDPWSNNVISQTKKALMIRLKDNFLNTAITLKNTSSVPVKN</sequence>
<reference evidence="2 3" key="1">
    <citation type="submission" date="2018-06" db="EMBL/GenBank/DDBJ databases">
        <authorList>
            <consortium name="Pathogen Informatics"/>
            <person name="Doyle S."/>
        </authorList>
    </citation>
    <scope>NUCLEOTIDE SEQUENCE [LARGE SCALE GENOMIC DNA]</scope>
    <source>
        <strain evidence="2 3">NCTC11388</strain>
    </source>
</reference>
<dbReference type="PROSITE" id="PS51257">
    <property type="entry name" value="PROKAR_LIPOPROTEIN"/>
    <property type="match status" value="1"/>
</dbReference>
<protein>
    <recommendedName>
        <fullName evidence="1">Copper-binding protein MbnP-like domain-containing protein</fullName>
    </recommendedName>
</protein>
<dbReference type="InterPro" id="IPR046863">
    <property type="entry name" value="MbnP-like_dom"/>
</dbReference>
<gene>
    <name evidence="2" type="ORF">NCTC11388_03867</name>
</gene>
<proteinExistence type="predicted"/>
<dbReference type="Proteomes" id="UP000254893">
    <property type="component" value="Unassembled WGS sequence"/>
</dbReference>
<name>A0A380CRQ3_SPHSI</name>
<accession>A0A380CRQ3</accession>
<evidence type="ECO:0000313" key="3">
    <source>
        <dbReference type="Proteomes" id="UP000254893"/>
    </source>
</evidence>
<dbReference type="RefSeq" id="WP_115171247.1">
    <property type="nucleotide sequence ID" value="NZ_UGYW01000002.1"/>
</dbReference>
<feature type="domain" description="Copper-binding protein MbnP-like" evidence="1">
    <location>
        <begin position="40"/>
        <end position="249"/>
    </location>
</feature>